<keyword evidence="3" id="KW-0068">Autocatalytic cleavage</keyword>
<organism evidence="7 8">
    <name type="scientific">Conyzicola lurida</name>
    <dbReference type="NCBI Taxonomy" id="1172621"/>
    <lineage>
        <taxon>Bacteria</taxon>
        <taxon>Bacillati</taxon>
        <taxon>Actinomycetota</taxon>
        <taxon>Actinomycetes</taxon>
        <taxon>Micrococcales</taxon>
        <taxon>Microbacteriaceae</taxon>
        <taxon>Conyzicola</taxon>
    </lineage>
</organism>
<evidence type="ECO:0000256" key="6">
    <source>
        <dbReference type="PIRSR" id="PIRSR600246-3"/>
    </source>
</evidence>
<feature type="binding site" evidence="5">
    <location>
        <begin position="225"/>
        <end position="228"/>
    </location>
    <ligand>
        <name>substrate</name>
    </ligand>
</feature>
<gene>
    <name evidence="7" type="ORF">HD599_000475</name>
</gene>
<dbReference type="SUPFAM" id="SSF56235">
    <property type="entry name" value="N-terminal nucleophile aminohydrolases (Ntn hydrolases)"/>
    <property type="match status" value="1"/>
</dbReference>
<dbReference type="Gene3D" id="3.60.20.30">
    <property type="entry name" value="(Glycosyl)asparaginase"/>
    <property type="match status" value="1"/>
</dbReference>
<dbReference type="RefSeq" id="WP_184233300.1">
    <property type="nucleotide sequence ID" value="NZ_JACHMJ010000001.1"/>
</dbReference>
<feature type="site" description="Cleavage; by autolysis" evidence="6">
    <location>
        <begin position="173"/>
        <end position="174"/>
    </location>
</feature>
<protein>
    <submittedName>
        <fullName evidence="7">Beta-aspartyl-peptidase (Threonine type)</fullName>
        <ecNumber evidence="7">3.4.19.5</ecNumber>
    </submittedName>
</protein>
<evidence type="ECO:0000256" key="3">
    <source>
        <dbReference type="ARBA" id="ARBA00022813"/>
    </source>
</evidence>
<evidence type="ECO:0000313" key="8">
    <source>
        <dbReference type="Proteomes" id="UP000536685"/>
    </source>
</evidence>
<reference evidence="7 8" key="1">
    <citation type="submission" date="2020-08" db="EMBL/GenBank/DDBJ databases">
        <title>Sequencing the genomes of 1000 actinobacteria strains.</title>
        <authorList>
            <person name="Klenk H.-P."/>
        </authorList>
    </citation>
    <scope>NUCLEOTIDE SEQUENCE [LARGE SCALE GENOMIC DNA]</scope>
    <source>
        <strain evidence="7 8">DSM 105784</strain>
    </source>
</reference>
<name>A0A841AJK4_9MICO</name>
<dbReference type="GO" id="GO:0008798">
    <property type="term" value="F:beta-aspartyl-peptidase activity"/>
    <property type="evidence" value="ECO:0007669"/>
    <property type="project" value="UniProtKB-EC"/>
</dbReference>
<accession>A0A841AJK4</accession>
<evidence type="ECO:0000256" key="4">
    <source>
        <dbReference type="PIRSR" id="PIRSR600246-1"/>
    </source>
</evidence>
<dbReference type="PANTHER" id="PTHR10188">
    <property type="entry name" value="L-ASPARAGINASE"/>
    <property type="match status" value="1"/>
</dbReference>
<dbReference type="InterPro" id="IPR029055">
    <property type="entry name" value="Ntn_hydrolases_N"/>
</dbReference>
<dbReference type="GO" id="GO:0016811">
    <property type="term" value="F:hydrolase activity, acting on carbon-nitrogen (but not peptide) bonds, in linear amides"/>
    <property type="evidence" value="ECO:0007669"/>
    <property type="project" value="UniProtKB-ARBA"/>
</dbReference>
<dbReference type="Pfam" id="PF01112">
    <property type="entry name" value="Asparaginase_2"/>
    <property type="match status" value="1"/>
</dbReference>
<dbReference type="EMBL" id="JACHMJ010000001">
    <property type="protein sequence ID" value="MBB5842152.1"/>
    <property type="molecule type" value="Genomic_DNA"/>
</dbReference>
<feature type="active site" description="Nucleophile" evidence="4">
    <location>
        <position position="174"/>
    </location>
</feature>
<evidence type="ECO:0000256" key="1">
    <source>
        <dbReference type="ARBA" id="ARBA00022670"/>
    </source>
</evidence>
<feature type="binding site" evidence="5">
    <location>
        <begin position="202"/>
        <end position="205"/>
    </location>
    <ligand>
        <name>substrate</name>
    </ligand>
</feature>
<comment type="caution">
    <text evidence="7">The sequence shown here is derived from an EMBL/GenBank/DDBJ whole genome shotgun (WGS) entry which is preliminary data.</text>
</comment>
<dbReference type="EC" id="3.4.19.5" evidence="7"/>
<proteinExistence type="predicted"/>
<dbReference type="FunFam" id="3.60.20.30:FF:000001">
    <property type="entry name" value="Isoaspartyl peptidase/L-asparaginase"/>
    <property type="match status" value="1"/>
</dbReference>
<evidence type="ECO:0000256" key="5">
    <source>
        <dbReference type="PIRSR" id="PIRSR600246-2"/>
    </source>
</evidence>
<dbReference type="InterPro" id="IPR000246">
    <property type="entry name" value="Peptidase_T2"/>
</dbReference>
<dbReference type="Proteomes" id="UP000536685">
    <property type="component" value="Unassembled WGS sequence"/>
</dbReference>
<dbReference type="GO" id="GO:0006508">
    <property type="term" value="P:proteolysis"/>
    <property type="evidence" value="ECO:0007669"/>
    <property type="project" value="UniProtKB-KW"/>
</dbReference>
<keyword evidence="2 7" id="KW-0378">Hydrolase</keyword>
<dbReference type="PANTHER" id="PTHR10188:SF6">
    <property type="entry name" value="N(4)-(BETA-N-ACETYLGLUCOSAMINYL)-L-ASPARAGINASE"/>
    <property type="match status" value="1"/>
</dbReference>
<dbReference type="AlphaFoldDB" id="A0A841AJK4"/>
<dbReference type="CDD" id="cd04701">
    <property type="entry name" value="Asparaginase_2"/>
    <property type="match status" value="1"/>
</dbReference>
<evidence type="ECO:0000313" key="7">
    <source>
        <dbReference type="EMBL" id="MBB5842152.1"/>
    </source>
</evidence>
<keyword evidence="1" id="KW-0645">Protease</keyword>
<sequence>MTTIWAPVATSSSSLAIHGGAGARPSLLNDDEKVEYHQALERSLLAGKAVLDAGGSAIDAVCASVMVMEDSPLFNSAHGAALNADGLAELDASVMLGSGEAGAITGSTIARNPVLAARAVMERTSHVLLIDPDERRLAEWGIETVERDYFITPARVAQLARLQAEKSTGPKHGTVGAVARDIHGNLAAATSTGGTANQFVGRVGDTPVIGAGTWADSDVVAISCTGQGEYFLRQATAHDIHARMTYGGADLRTAVADTMGALGDRGGLGGLIALDAAGDAVLVFNTEGMFCGHLDNGEVRTNV</sequence>
<evidence type="ECO:0000256" key="2">
    <source>
        <dbReference type="ARBA" id="ARBA00022801"/>
    </source>
</evidence>
<keyword evidence="8" id="KW-1185">Reference proteome</keyword>